<keyword evidence="3" id="KW-0902">Two-component regulatory system</keyword>
<evidence type="ECO:0000313" key="9">
    <source>
        <dbReference type="Proteomes" id="UP000298763"/>
    </source>
</evidence>
<dbReference type="Gene3D" id="3.30.565.10">
    <property type="entry name" value="Histidine kinase-like ATPase, C-terminal domain"/>
    <property type="match status" value="1"/>
</dbReference>
<dbReference type="PANTHER" id="PTHR24421">
    <property type="entry name" value="NITRATE/NITRITE SENSOR PROTEIN NARX-RELATED"/>
    <property type="match status" value="1"/>
</dbReference>
<dbReference type="RefSeq" id="WP_137315322.1">
    <property type="nucleotide sequence ID" value="NZ_CP040017.1"/>
</dbReference>
<evidence type="ECO:0000259" key="6">
    <source>
        <dbReference type="SMART" id="SM00387"/>
    </source>
</evidence>
<reference evidence="8 9" key="1">
    <citation type="submission" date="2019-05" db="EMBL/GenBank/DDBJ databases">
        <title>Draft Genome Sequences of Six Type Strains of the Genus Massilia.</title>
        <authorList>
            <person name="Miess H."/>
            <person name="Frediansyhah A."/>
            <person name="Gross H."/>
        </authorList>
    </citation>
    <scope>NUCLEOTIDE SEQUENCE [LARGE SCALE GENOMIC DNA]</scope>
    <source>
        <strain evidence="8 9">DSMZ 26121</strain>
    </source>
</reference>
<keyword evidence="2 7" id="KW-0418">Kinase</keyword>
<dbReference type="Gene3D" id="1.20.5.1930">
    <property type="match status" value="1"/>
</dbReference>
<evidence type="ECO:0000313" key="8">
    <source>
        <dbReference type="EMBL" id="QCP12488.1"/>
    </source>
</evidence>
<dbReference type="EMBL" id="JACHXS010000005">
    <property type="protein sequence ID" value="MBB3222261.1"/>
    <property type="molecule type" value="Genomic_DNA"/>
</dbReference>
<dbReference type="PANTHER" id="PTHR24421:SF62">
    <property type="entry name" value="SENSORY TRANSDUCTION HISTIDINE KINASE"/>
    <property type="match status" value="1"/>
</dbReference>
<protein>
    <submittedName>
        <fullName evidence="7 8">Histidine kinase</fullName>
    </submittedName>
</protein>
<sequence length="1004" mass="109008">MIFRIAGILLFVSMACRGLACAAVPAPAGQATAVQASAGQAGLLTDYTHTAWTDLDGAPVGVTKFAQGPDGWLWIGTPTGLYRYDGVQFERTDTVYGHALQSSNIMALTTTPDGALWVGYRVGGISVFSKEGTHTYMENDGVQPAGVMHLEAAPDGAIWAAMRDGVAVLPPGGKRFRYLKDEAGLPARGVFQVLFARDGTTWIGTNSGAYFRRPGETRFTQAWPRKTLVWLAEAPDGTLWGNDFEHGYHRVHTAPPAGPAARPELAGVGMYFDRQGTMWMLHTDSLERKLPQDGAGRPDQFLSPLNGISGAILGAIFQDREGNLWIGTSRGIDRLRPNRLHTVPVATQLEYPALVAGPSGDMWVGDYARDLWRYGPGGRIAREVPGALTASYTAPDGVMWLGGMEGIVRRAPDGTLATIPYPGGLKTYRVHAMQQDRDGALWASFNTGDGVYKLVADNWIKSGVLPGIPGLLTTSMARDGEGALWMAQQRSQVTVVNGGTVRTLGPAQGLALGTVLYLCFDGKAGAGAVWAGGEYGVALYRNGRFIALHGARDERFRGVSGIVRLPDGDLWLHGADGLYRIAATELDAWLNSGRAVDFERFDARDGMQGHAAQLRPVPSLRRSRDGLLWYATTGSVGTIDPAGIPRNRLAPPVDITAILADGVRHAIAGPALRLPQGTRSLQVDFTALSLSIPERVRLRYRLVGLDRAWQETSGQAGRRQANYTNLAPGHYRFEVIAANEDGLWNTEGAALDIGIPPTFVQSAWFKLLLAAAGLLLLYAAYALRIRYLTRRMRERLHERLAERTRIARTLHDTLLQSMQSLLLSFDAHSRYLKEGSLERTRLDQTLDLAERLLVEGRDQIMELRETAAPEVLELTLGRYGKGLADHGTHAFDMHVTGTPRQLRPDVHEEIYAIAREALFNASRYADATRIELGLDYGSRSFAVRIRDNGRGLAESVAAAGGRPGHWGLVGMRERAASIGATLDIDSKPGAGTDITVTLPARKAY</sequence>
<dbReference type="OrthoDB" id="5384984at2"/>
<feature type="chain" id="PRO_5035312472" evidence="5">
    <location>
        <begin position="23"/>
        <end position="1004"/>
    </location>
</feature>
<dbReference type="AlphaFoldDB" id="A0A4P8HUN6"/>
<feature type="domain" description="Histidine kinase/HSP90-like ATPase" evidence="6">
    <location>
        <begin position="905"/>
        <end position="1002"/>
    </location>
</feature>
<evidence type="ECO:0000256" key="1">
    <source>
        <dbReference type="ARBA" id="ARBA00022679"/>
    </source>
</evidence>
<dbReference type="InterPro" id="IPR013783">
    <property type="entry name" value="Ig-like_fold"/>
</dbReference>
<keyword evidence="5" id="KW-0732">Signal</keyword>
<evidence type="ECO:0000256" key="5">
    <source>
        <dbReference type="SAM" id="SignalP"/>
    </source>
</evidence>
<dbReference type="InterPro" id="IPR050482">
    <property type="entry name" value="Sensor_HK_TwoCompSys"/>
</dbReference>
<dbReference type="InterPro" id="IPR036890">
    <property type="entry name" value="HATPase_C_sf"/>
</dbReference>
<dbReference type="Pfam" id="PF07730">
    <property type="entry name" value="HisKA_3"/>
    <property type="match status" value="1"/>
</dbReference>
<dbReference type="SUPFAM" id="SSF63829">
    <property type="entry name" value="Calcium-dependent phosphotriesterase"/>
    <property type="match status" value="3"/>
</dbReference>
<keyword evidence="4" id="KW-0472">Membrane</keyword>
<keyword evidence="4" id="KW-0812">Transmembrane</keyword>
<dbReference type="InterPro" id="IPR015943">
    <property type="entry name" value="WD40/YVTN_repeat-like_dom_sf"/>
</dbReference>
<evidence type="ECO:0000313" key="10">
    <source>
        <dbReference type="Proteomes" id="UP000584325"/>
    </source>
</evidence>
<evidence type="ECO:0000256" key="4">
    <source>
        <dbReference type="SAM" id="Phobius"/>
    </source>
</evidence>
<dbReference type="Pfam" id="PF02518">
    <property type="entry name" value="HATPase_c"/>
    <property type="match status" value="1"/>
</dbReference>
<dbReference type="SMART" id="SM00387">
    <property type="entry name" value="HATPase_c"/>
    <property type="match status" value="1"/>
</dbReference>
<dbReference type="Proteomes" id="UP000298763">
    <property type="component" value="Chromosome"/>
</dbReference>
<evidence type="ECO:0000256" key="3">
    <source>
        <dbReference type="ARBA" id="ARBA00023012"/>
    </source>
</evidence>
<feature type="transmembrane region" description="Helical" evidence="4">
    <location>
        <begin position="763"/>
        <end position="783"/>
    </location>
</feature>
<dbReference type="Gene3D" id="2.130.10.10">
    <property type="entry name" value="YVTN repeat-like/Quinoprotein amine dehydrogenase"/>
    <property type="match status" value="3"/>
</dbReference>
<proteinExistence type="predicted"/>
<dbReference type="Pfam" id="PF07494">
    <property type="entry name" value="Reg_prop"/>
    <property type="match status" value="1"/>
</dbReference>
<dbReference type="PROSITE" id="PS51257">
    <property type="entry name" value="PROKAR_LIPOPROTEIN"/>
    <property type="match status" value="1"/>
</dbReference>
<dbReference type="InterPro" id="IPR011110">
    <property type="entry name" value="Reg_prop"/>
</dbReference>
<keyword evidence="4" id="KW-1133">Transmembrane helix</keyword>
<dbReference type="CDD" id="cd16917">
    <property type="entry name" value="HATPase_UhpB-NarQ-NarX-like"/>
    <property type="match status" value="1"/>
</dbReference>
<gene>
    <name evidence="8" type="ORF">FCL38_20195</name>
    <name evidence="7" type="ORF">FHS02_003080</name>
</gene>
<dbReference type="GO" id="GO:0016020">
    <property type="term" value="C:membrane"/>
    <property type="evidence" value="ECO:0007669"/>
    <property type="project" value="InterPro"/>
</dbReference>
<dbReference type="InterPro" id="IPR011123">
    <property type="entry name" value="Y_Y_Y"/>
</dbReference>
<dbReference type="SUPFAM" id="SSF55874">
    <property type="entry name" value="ATPase domain of HSP90 chaperone/DNA topoisomerase II/histidine kinase"/>
    <property type="match status" value="1"/>
</dbReference>
<dbReference type="GO" id="GO:0046983">
    <property type="term" value="F:protein dimerization activity"/>
    <property type="evidence" value="ECO:0007669"/>
    <property type="project" value="InterPro"/>
</dbReference>
<dbReference type="GO" id="GO:0000155">
    <property type="term" value="F:phosphorelay sensor kinase activity"/>
    <property type="evidence" value="ECO:0007669"/>
    <property type="project" value="InterPro"/>
</dbReference>
<feature type="signal peptide" evidence="5">
    <location>
        <begin position="1"/>
        <end position="22"/>
    </location>
</feature>
<evidence type="ECO:0000313" key="7">
    <source>
        <dbReference type="EMBL" id="MBB3222261.1"/>
    </source>
</evidence>
<accession>A0A4P8HUN6</accession>
<dbReference type="InterPro" id="IPR003594">
    <property type="entry name" value="HATPase_dom"/>
</dbReference>
<dbReference type="Gene3D" id="2.60.40.10">
    <property type="entry name" value="Immunoglobulins"/>
    <property type="match status" value="1"/>
</dbReference>
<reference evidence="7 10" key="2">
    <citation type="submission" date="2020-08" db="EMBL/GenBank/DDBJ databases">
        <title>Genomic Encyclopedia of Type Strains, Phase III (KMG-III): the genomes of soil and plant-associated and newly described type strains.</title>
        <authorList>
            <person name="Whitman W."/>
        </authorList>
    </citation>
    <scope>NUCLEOTIDE SEQUENCE [LARGE SCALE GENOMIC DNA]</scope>
    <source>
        <strain evidence="7 10">CECT 7753</strain>
    </source>
</reference>
<name>A0A4P8HUN6_9BURK</name>
<dbReference type="Pfam" id="PF07495">
    <property type="entry name" value="Y_Y_Y"/>
    <property type="match status" value="1"/>
</dbReference>
<evidence type="ECO:0000256" key="2">
    <source>
        <dbReference type="ARBA" id="ARBA00022777"/>
    </source>
</evidence>
<keyword evidence="1" id="KW-0808">Transferase</keyword>
<dbReference type="InterPro" id="IPR011712">
    <property type="entry name" value="Sig_transdc_His_kin_sub3_dim/P"/>
</dbReference>
<dbReference type="Proteomes" id="UP000584325">
    <property type="component" value="Unassembled WGS sequence"/>
</dbReference>
<keyword evidence="9" id="KW-1185">Reference proteome</keyword>
<organism evidence="7 10">
    <name type="scientific">Pseudoduganella umbonata</name>
    <dbReference type="NCBI Taxonomy" id="864828"/>
    <lineage>
        <taxon>Bacteria</taxon>
        <taxon>Pseudomonadati</taxon>
        <taxon>Pseudomonadota</taxon>
        <taxon>Betaproteobacteria</taxon>
        <taxon>Burkholderiales</taxon>
        <taxon>Oxalobacteraceae</taxon>
        <taxon>Telluria group</taxon>
        <taxon>Pseudoduganella</taxon>
    </lineage>
</organism>
<dbReference type="EMBL" id="CP040017">
    <property type="protein sequence ID" value="QCP12488.1"/>
    <property type="molecule type" value="Genomic_DNA"/>
</dbReference>